<dbReference type="PANTHER" id="PTHR46411">
    <property type="entry name" value="FAMILY ATPASE, PUTATIVE-RELATED"/>
    <property type="match status" value="1"/>
</dbReference>
<evidence type="ECO:0000313" key="2">
    <source>
        <dbReference type="EMBL" id="ROW03064.1"/>
    </source>
</evidence>
<dbReference type="CDD" id="cd19481">
    <property type="entry name" value="RecA-like_protease"/>
    <property type="match status" value="1"/>
</dbReference>
<dbReference type="Pfam" id="PF23232">
    <property type="entry name" value="AAA_lid_13"/>
    <property type="match status" value="1"/>
</dbReference>
<feature type="domain" description="AAA+ ATPase" evidence="1">
    <location>
        <begin position="392"/>
        <end position="521"/>
    </location>
</feature>
<dbReference type="InterPro" id="IPR056599">
    <property type="entry name" value="AAA_lid_fung"/>
</dbReference>
<gene>
    <name evidence="2" type="ORF">VMCG_05723</name>
</gene>
<dbReference type="GO" id="GO:0005524">
    <property type="term" value="F:ATP binding"/>
    <property type="evidence" value="ECO:0007669"/>
    <property type="project" value="InterPro"/>
</dbReference>
<dbReference type="EMBL" id="LKEA01000016">
    <property type="protein sequence ID" value="ROW03064.1"/>
    <property type="molecule type" value="Genomic_DNA"/>
</dbReference>
<accession>A0A423WI92</accession>
<dbReference type="Gene3D" id="3.40.50.300">
    <property type="entry name" value="P-loop containing nucleotide triphosphate hydrolases"/>
    <property type="match status" value="1"/>
</dbReference>
<evidence type="ECO:0000313" key="3">
    <source>
        <dbReference type="Proteomes" id="UP000283895"/>
    </source>
</evidence>
<reference evidence="2 3" key="1">
    <citation type="submission" date="2015-09" db="EMBL/GenBank/DDBJ databases">
        <title>Host preference determinants of Valsa canker pathogens revealed by comparative genomics.</title>
        <authorList>
            <person name="Yin Z."/>
            <person name="Huang L."/>
        </authorList>
    </citation>
    <scope>NUCLEOTIDE SEQUENCE [LARGE SCALE GENOMIC DNA]</scope>
    <source>
        <strain evidence="2 3">03-1</strain>
    </source>
</reference>
<dbReference type="InterPro" id="IPR003593">
    <property type="entry name" value="AAA+_ATPase"/>
</dbReference>
<protein>
    <recommendedName>
        <fullName evidence="1">AAA+ ATPase domain-containing protein</fullName>
    </recommendedName>
</protein>
<dbReference type="AlphaFoldDB" id="A0A423WI92"/>
<keyword evidence="3" id="KW-1185">Reference proteome</keyword>
<dbReference type="GO" id="GO:0016887">
    <property type="term" value="F:ATP hydrolysis activity"/>
    <property type="evidence" value="ECO:0007669"/>
    <property type="project" value="InterPro"/>
</dbReference>
<dbReference type="InterPro" id="IPR054289">
    <property type="entry name" value="DUF7025"/>
</dbReference>
<dbReference type="PANTHER" id="PTHR46411:SF3">
    <property type="entry name" value="AAA+ ATPASE DOMAIN-CONTAINING PROTEIN"/>
    <property type="match status" value="1"/>
</dbReference>
<dbReference type="Proteomes" id="UP000283895">
    <property type="component" value="Unassembled WGS sequence"/>
</dbReference>
<dbReference type="SUPFAM" id="SSF52540">
    <property type="entry name" value="P-loop containing nucleoside triphosphate hydrolases"/>
    <property type="match status" value="1"/>
</dbReference>
<evidence type="ECO:0000259" key="1">
    <source>
        <dbReference type="SMART" id="SM00382"/>
    </source>
</evidence>
<dbReference type="Pfam" id="PF00004">
    <property type="entry name" value="AAA"/>
    <property type="match status" value="1"/>
</dbReference>
<dbReference type="OrthoDB" id="10042665at2759"/>
<dbReference type="STRING" id="356882.A0A423WI92"/>
<dbReference type="InterPro" id="IPR003959">
    <property type="entry name" value="ATPase_AAA_core"/>
</dbReference>
<organism evidence="2 3">
    <name type="scientific">Cytospora schulzeri</name>
    <dbReference type="NCBI Taxonomy" id="448051"/>
    <lineage>
        <taxon>Eukaryota</taxon>
        <taxon>Fungi</taxon>
        <taxon>Dikarya</taxon>
        <taxon>Ascomycota</taxon>
        <taxon>Pezizomycotina</taxon>
        <taxon>Sordariomycetes</taxon>
        <taxon>Sordariomycetidae</taxon>
        <taxon>Diaporthales</taxon>
        <taxon>Cytosporaceae</taxon>
        <taxon>Cytospora</taxon>
    </lineage>
</organism>
<dbReference type="Pfam" id="PF22942">
    <property type="entry name" value="DUF7025"/>
    <property type="match status" value="1"/>
</dbReference>
<proteinExistence type="predicted"/>
<name>A0A423WI92_9PEZI</name>
<comment type="caution">
    <text evidence="2">The sequence shown here is derived from an EMBL/GenBank/DDBJ whole genome shotgun (WGS) entry which is preliminary data.</text>
</comment>
<dbReference type="SMART" id="SM00382">
    <property type="entry name" value="AAA"/>
    <property type="match status" value="1"/>
</dbReference>
<sequence>MTGIIGQELANIPALGSSKEAVVAHIATTIPCALEQIRCYVEFVDNRILPLYKTFETIDTSKIYRVCYEDLWYIFRVGDILYAPENISQSYAVAAAQFLWRIYKVVIPGDTSSHGEIQDFRVDCYYIDYDGTEFGAVTRTFTLEAYQDEREVTTFPFYPVRFVANFAEILAQARSTGKDFIQSIHERYGTYSGWKVMHDPYGEEENDVVVGDVSKTPEHIDSDIIVDFNEAFNHHPTWKPKVTACSAPDTVRTRTWPSDARYISWSDPNRTELLKVEDDIIVVCDGFHDIDFNSYKWEDKYLSKRLDEGVRRPEPQDDDLALLPRRIVGYALWERKFVRLDTRFLHRAAVNAEDNPFDKLQISTIHKKLIQSDIEKSGTVLRTQDLIRGKGKGVVVLLHGVPGVGKTATAEAVAQKWGKPLFPITCGDLGFTADSVEKSLNEIFRLAHLWDCVLLLDEADVFIEQRTTKDLQRNALVPEPVFLRMLEYYNGILFLTTNRPGVLDEAVKSRVHLSLTYKALDLEQTKAIFQLNIDQVQDIEEQRAKATDTAPMDIYDTEILQFAEEHFRNQSYDYGRWNGRQIRNAFSIAASLAHFEAAGKPGRAVQLRPEHFQQVQEATLLYDRYRASILTGSDGKIARELEARNDDFGEADNYQKPGLAATAPLDDGSISEVLTVE</sequence>
<dbReference type="InterPro" id="IPR027417">
    <property type="entry name" value="P-loop_NTPase"/>
</dbReference>